<dbReference type="PANTHER" id="PTHR47126">
    <property type="entry name" value="5'-ADENYLYLSULFATE REDUCTASE-LIKE 7"/>
    <property type="match status" value="1"/>
</dbReference>
<gene>
    <name evidence="1" type="ORF">V6N12_017113</name>
</gene>
<dbReference type="SUPFAM" id="SSF52833">
    <property type="entry name" value="Thioredoxin-like"/>
    <property type="match status" value="1"/>
</dbReference>
<organism evidence="1 2">
    <name type="scientific">Hibiscus sabdariffa</name>
    <name type="common">roselle</name>
    <dbReference type="NCBI Taxonomy" id="183260"/>
    <lineage>
        <taxon>Eukaryota</taxon>
        <taxon>Viridiplantae</taxon>
        <taxon>Streptophyta</taxon>
        <taxon>Embryophyta</taxon>
        <taxon>Tracheophyta</taxon>
        <taxon>Spermatophyta</taxon>
        <taxon>Magnoliopsida</taxon>
        <taxon>eudicotyledons</taxon>
        <taxon>Gunneridae</taxon>
        <taxon>Pentapetalae</taxon>
        <taxon>rosids</taxon>
        <taxon>malvids</taxon>
        <taxon>Malvales</taxon>
        <taxon>Malvaceae</taxon>
        <taxon>Malvoideae</taxon>
        <taxon>Hibiscus</taxon>
    </lineage>
</organism>
<protein>
    <submittedName>
        <fullName evidence="1">Uncharacterized protein</fullName>
    </submittedName>
</protein>
<evidence type="ECO:0000313" key="1">
    <source>
        <dbReference type="EMBL" id="KAK8504570.1"/>
    </source>
</evidence>
<evidence type="ECO:0000313" key="2">
    <source>
        <dbReference type="Proteomes" id="UP001472677"/>
    </source>
</evidence>
<reference evidence="1 2" key="1">
    <citation type="journal article" date="2024" name="G3 (Bethesda)">
        <title>Genome assembly of Hibiscus sabdariffa L. provides insights into metabolisms of medicinal natural products.</title>
        <authorList>
            <person name="Kim T."/>
        </authorList>
    </citation>
    <scope>NUCLEOTIDE SEQUENCE [LARGE SCALE GENOMIC DNA]</scope>
    <source>
        <strain evidence="1">TK-2024</strain>
        <tissue evidence="1">Old leaves</tissue>
    </source>
</reference>
<comment type="caution">
    <text evidence="1">The sequence shown here is derived from an EMBL/GenBank/DDBJ whole genome shotgun (WGS) entry which is preliminary data.</text>
</comment>
<keyword evidence="2" id="KW-1185">Reference proteome</keyword>
<dbReference type="PANTHER" id="PTHR47126:SF3">
    <property type="entry name" value="5'-ADENYLYLSULFATE REDUCTASE-LIKE 5"/>
    <property type="match status" value="1"/>
</dbReference>
<dbReference type="Proteomes" id="UP001472677">
    <property type="component" value="Unassembled WGS sequence"/>
</dbReference>
<dbReference type="InterPro" id="IPR036249">
    <property type="entry name" value="Thioredoxin-like_sf"/>
</dbReference>
<dbReference type="Pfam" id="PF00085">
    <property type="entry name" value="Thioredoxin"/>
    <property type="match status" value="1"/>
</dbReference>
<accession>A0ABR2BCG8</accession>
<dbReference type="CDD" id="cd02999">
    <property type="entry name" value="PDI_a_ERp44_like"/>
    <property type="match status" value="1"/>
</dbReference>
<dbReference type="Gene3D" id="3.40.30.10">
    <property type="entry name" value="Glutaredoxin"/>
    <property type="match status" value="1"/>
</dbReference>
<dbReference type="EMBL" id="JBBPBM010000139">
    <property type="protein sequence ID" value="KAK8504570.1"/>
    <property type="molecule type" value="Genomic_DNA"/>
</dbReference>
<dbReference type="InterPro" id="IPR013766">
    <property type="entry name" value="Thioredoxin_domain"/>
</dbReference>
<sequence length="298" mass="33718">MGSSPSVIFFSYIMYLCLISCVWGSSICSHEADVFIKNLHFQCSPSISPVPPLKVDGSFLDRALTSKQRNGYTSVLFYASWCPFSCSLYPKFDILSSMFPQVEHLEVEQSEASPSIFSKYGIHSLPSILIVNQTLRVRYRGSKDLLSIVQFYEKTTGFEPVQHISLSEAVVSGDDNKYMIRLWNETPMEIVKWEPYLAFAILFLCFRGLLSIFPEVMSRLKALWVSYAPHLNLEIFGETSQLFARALHMVDVRRVWTKLRLCKTRNFHQGAKSARVWASSLATVSLGESSSGRSSLSS</sequence>
<dbReference type="InterPro" id="IPR044794">
    <property type="entry name" value="APRL5/7"/>
</dbReference>
<name>A0ABR2BCG8_9ROSI</name>
<proteinExistence type="predicted"/>